<gene>
    <name evidence="1" type="ORF">NP590_04145</name>
</gene>
<dbReference type="Proteomes" id="UP001524499">
    <property type="component" value="Unassembled WGS sequence"/>
</dbReference>
<dbReference type="Pfam" id="PF05069">
    <property type="entry name" value="Phage_tail_S"/>
    <property type="match status" value="1"/>
</dbReference>
<dbReference type="RefSeq" id="WP_256600975.1">
    <property type="nucleotide sequence ID" value="NZ_JANIBJ010000005.1"/>
</dbReference>
<evidence type="ECO:0000313" key="2">
    <source>
        <dbReference type="Proteomes" id="UP001524499"/>
    </source>
</evidence>
<name>A0ABT1TCU7_9GAMM</name>
<proteinExistence type="predicted"/>
<dbReference type="InterPro" id="IPR006522">
    <property type="entry name" value="Phage_virion_morphogenesis"/>
</dbReference>
<keyword evidence="2" id="KW-1185">Reference proteome</keyword>
<organism evidence="1 2">
    <name type="scientific">Methylomonas subterranea</name>
    <dbReference type="NCBI Taxonomy" id="2952225"/>
    <lineage>
        <taxon>Bacteria</taxon>
        <taxon>Pseudomonadati</taxon>
        <taxon>Pseudomonadota</taxon>
        <taxon>Gammaproteobacteria</taxon>
        <taxon>Methylococcales</taxon>
        <taxon>Methylococcaceae</taxon>
        <taxon>Methylomonas</taxon>
    </lineage>
</organism>
<dbReference type="EMBL" id="JANIBJ010000005">
    <property type="protein sequence ID" value="MCQ8103289.1"/>
    <property type="molecule type" value="Genomic_DNA"/>
</dbReference>
<accession>A0ABT1TCU7</accession>
<sequence length="173" mass="19311">MQFEIEFDTSHLEHILEAARREIATPAEMLGSIGESLLRVNRRRHEQGVDPEGKEWKPLSELTLAAGSRKGGPLNKTGRMLASFLYQIDNETLILGFDGQRDATLAALHQAGSDPYVIRPKTKKALAFAGIVRQRVNHPGLPKRELIGFPDSDKSLVENVAIDHLTRVLNRVR</sequence>
<evidence type="ECO:0000313" key="1">
    <source>
        <dbReference type="EMBL" id="MCQ8103289.1"/>
    </source>
</evidence>
<comment type="caution">
    <text evidence="1">The sequence shown here is derived from an EMBL/GenBank/DDBJ whole genome shotgun (WGS) entry which is preliminary data.</text>
</comment>
<reference evidence="1 2" key="1">
    <citation type="submission" date="2022-07" db="EMBL/GenBank/DDBJ databases">
        <title>Methylomonas rivi sp. nov., Methylomonas rosea sp. nov., Methylomonas aureus sp. nov. and Methylomonas subterranea sp. nov., four novel methanotrophs isolated from a freshwater creek and the deep terrestrial subsurface.</title>
        <authorList>
            <person name="Abin C."/>
            <person name="Sankaranarayanan K."/>
            <person name="Garner C."/>
            <person name="Sindelar R."/>
            <person name="Kotary K."/>
            <person name="Garner R."/>
            <person name="Barclay S."/>
            <person name="Lawson P."/>
            <person name="Krumholz L."/>
        </authorList>
    </citation>
    <scope>NUCLEOTIDE SEQUENCE [LARGE SCALE GENOMIC DNA]</scope>
    <source>
        <strain evidence="1 2">SURF-2</strain>
    </source>
</reference>
<protein>
    <submittedName>
        <fullName evidence="1">Phage virion morphogenesis protein</fullName>
    </submittedName>
</protein>